<organism evidence="4 5">
    <name type="scientific">Secundilactobacillus pentosiphilus</name>
    <dbReference type="NCBI Taxonomy" id="1714682"/>
    <lineage>
        <taxon>Bacteria</taxon>
        <taxon>Bacillati</taxon>
        <taxon>Bacillota</taxon>
        <taxon>Bacilli</taxon>
        <taxon>Lactobacillales</taxon>
        <taxon>Lactobacillaceae</taxon>
        <taxon>Secundilactobacillus</taxon>
    </lineage>
</organism>
<sequence length="618" mass="65887">MRKKLRNMNQVKKYRLYKAKYQWVIATMAFVSLGLGAFTTSAQAEDTESTDSTIGGTTAQGQTLQSKTTTLRTSASDTHAVASLASTGTQQERATASSASGKQTQTQLSATKPQQIQGKSALQNSATSAQTKPTSVGNTTRTAVKDTATASSRKISSVADPNKVGQASADVKNPASIDATNIKYNTTTNTAMVNGSISATELQRLKTALSSVTDSTGVAATINQVADVPDVNAYKVQINGKDSDTLNVDQLKSTDVQQITVSGNFNPNDSLILDVPMGYGITKITGDNSSNFTGGSTVGTNDYYYTYTAKNKVQGNLNFYFSMDIPSYVSGNGDKLNISKLVDGNQTDSLPISVSLNGIRLKQPTITLNKTAIIKGLHYTNENNLNNTGLYNTQGGQLVKPSVDHFHSVIPSTDNRYYPTFNASDTLSADYQYTINFDGNTTLTALPTVHDGVTYLINNADAANYKLGQDSVNTIEVTVKKGTYDLNNYLFTNGLSEGLSAAGINKLKVATDGTINVKKTVTPSNSLEVNGTAVAINPDNATQVVSTPFNVAKYNYSETTNGYEFLPTAEQINQAPNGALVDQAYLVNVNSLDLPADGLDYIFEASNKGEVASRILCK</sequence>
<feature type="signal peptide" evidence="3">
    <location>
        <begin position="1"/>
        <end position="44"/>
    </location>
</feature>
<feature type="compositionally biased region" description="Polar residues" evidence="2">
    <location>
        <begin position="84"/>
        <end position="155"/>
    </location>
</feature>
<feature type="region of interest" description="Disordered" evidence="2">
    <location>
        <begin position="84"/>
        <end position="169"/>
    </location>
</feature>
<evidence type="ECO:0000256" key="1">
    <source>
        <dbReference type="ARBA" id="ARBA00022729"/>
    </source>
</evidence>
<evidence type="ECO:0000256" key="3">
    <source>
        <dbReference type="SAM" id="SignalP"/>
    </source>
</evidence>
<dbReference type="EMBL" id="BCMH01000013">
    <property type="protein sequence ID" value="GAX04199.1"/>
    <property type="molecule type" value="Genomic_DNA"/>
</dbReference>
<proteinExistence type="predicted"/>
<evidence type="ECO:0000256" key="2">
    <source>
        <dbReference type="SAM" id="MobiDB-lite"/>
    </source>
</evidence>
<gene>
    <name evidence="4" type="ORF">IWT140_01837</name>
</gene>
<keyword evidence="1 3" id="KW-0732">Signal</keyword>
<comment type="caution">
    <text evidence="4">The sequence shown here is derived from an EMBL/GenBank/DDBJ whole genome shotgun (WGS) entry which is preliminary data.</text>
</comment>
<accession>A0A1Z5IR33</accession>
<dbReference type="Pfam" id="PF19258">
    <property type="entry name" value="KxYKxGKxW_sig"/>
    <property type="match status" value="1"/>
</dbReference>
<dbReference type="AlphaFoldDB" id="A0A1Z5IR33"/>
<dbReference type="RefSeq" id="WP_089089149.1">
    <property type="nucleotide sequence ID" value="NZ_BCMH01000013.1"/>
</dbReference>
<protein>
    <submittedName>
        <fullName evidence="4">Uncharacterized protein</fullName>
    </submittedName>
</protein>
<feature type="region of interest" description="Disordered" evidence="2">
    <location>
        <begin position="47"/>
        <end position="67"/>
    </location>
</feature>
<dbReference type="Proteomes" id="UP000198430">
    <property type="component" value="Unassembled WGS sequence"/>
</dbReference>
<evidence type="ECO:0000313" key="5">
    <source>
        <dbReference type="Proteomes" id="UP000198430"/>
    </source>
</evidence>
<evidence type="ECO:0000313" key="4">
    <source>
        <dbReference type="EMBL" id="GAX04199.1"/>
    </source>
</evidence>
<feature type="chain" id="PRO_5012464581" evidence="3">
    <location>
        <begin position="45"/>
        <end position="618"/>
    </location>
</feature>
<dbReference type="InterPro" id="IPR022263">
    <property type="entry name" value="KxYKxGKxW"/>
</dbReference>
<reference evidence="4 5" key="1">
    <citation type="submission" date="2015-11" db="EMBL/GenBank/DDBJ databases">
        <title>Draft genome sequences of new species of the genus Lactobacillus isolated from orchardgrass silage.</title>
        <authorList>
            <person name="Tohno M."/>
            <person name="Tanizawa Y."/>
            <person name="Arita M."/>
        </authorList>
    </citation>
    <scope>NUCLEOTIDE SEQUENCE [LARGE SCALE GENOMIC DNA]</scope>
    <source>
        <strain evidence="4 5">IWT140</strain>
    </source>
</reference>
<name>A0A1Z5IR33_9LACO</name>
<keyword evidence="5" id="KW-1185">Reference proteome</keyword>